<dbReference type="InterPro" id="IPR002168">
    <property type="entry name" value="Lipase_GDXG_HIS_AS"/>
</dbReference>
<dbReference type="Proteomes" id="UP000179797">
    <property type="component" value="Unassembled WGS sequence"/>
</dbReference>
<comment type="caution">
    <text evidence="5">The sequence shown here is derived from an EMBL/GenBank/DDBJ whole genome shotgun (WGS) entry which is preliminary data.</text>
</comment>
<dbReference type="InterPro" id="IPR033140">
    <property type="entry name" value="Lipase_GDXG_put_SER_AS"/>
</dbReference>
<keyword evidence="2" id="KW-0378">Hydrolase</keyword>
<evidence type="ECO:0000256" key="3">
    <source>
        <dbReference type="PROSITE-ProRule" id="PRU10038"/>
    </source>
</evidence>
<dbReference type="GO" id="GO:0016787">
    <property type="term" value="F:hydrolase activity"/>
    <property type="evidence" value="ECO:0007669"/>
    <property type="project" value="UniProtKB-KW"/>
</dbReference>
<dbReference type="PANTHER" id="PTHR48081:SF8">
    <property type="entry name" value="ALPHA_BETA HYDROLASE FOLD-3 DOMAIN-CONTAINING PROTEIN-RELATED"/>
    <property type="match status" value="1"/>
</dbReference>
<keyword evidence="6" id="KW-1185">Reference proteome</keyword>
<comment type="similarity">
    <text evidence="1">Belongs to the 'GDXG' lipolytic enzyme family.</text>
</comment>
<dbReference type="InterPro" id="IPR013094">
    <property type="entry name" value="AB_hydrolase_3"/>
</dbReference>
<dbReference type="PROSITE" id="PS01174">
    <property type="entry name" value="LIPASE_GDXG_SER"/>
    <property type="match status" value="1"/>
</dbReference>
<dbReference type="InterPro" id="IPR029058">
    <property type="entry name" value="AB_hydrolase_fold"/>
</dbReference>
<sequence length="303" mass="34082">MKISLQHRLLKLGLNLTSIVFPSENINLTLLRESTELVSLFALLPWGVKGKKIQLDTISAEIISPVQEQKEKKAILYLHGGGYAIGSSQTHRALVGKIVSETHATALLVNYRKIPEHPCPAAIEDAFRGYQYLLDMGYNAEQIAVAGDSAGGGLVCTFMFMLKEKKMAFPKCGICLSPWADLKHNGASTEKNKYADPFVKITEMQNWAHVYAGDKPLDDPMVSPLYGDFKGFPPMLIQTSSNEVLYNDSTRLRDQLKKAKVNVTYQEWDGLIHWWQLFWRFIPESEDAINKVCDFLNSKLKVS</sequence>
<reference evidence="5 6" key="1">
    <citation type="journal article" date="2012" name="Int. J. Syst. Evol. Microbiol.">
        <title>Flammeovirga pacifica sp. nov., isolated from deep-sea sediment.</title>
        <authorList>
            <person name="Xu H."/>
            <person name="Fu Y."/>
            <person name="Yang N."/>
            <person name="Ding Z."/>
            <person name="Lai Q."/>
            <person name="Zeng R."/>
        </authorList>
    </citation>
    <scope>NUCLEOTIDE SEQUENCE [LARGE SCALE GENOMIC DNA]</scope>
    <source>
        <strain evidence="6">DSM 24597 / LMG 26175 / WPAGA1</strain>
    </source>
</reference>
<evidence type="ECO:0000256" key="1">
    <source>
        <dbReference type="ARBA" id="ARBA00010515"/>
    </source>
</evidence>
<dbReference type="SUPFAM" id="SSF53474">
    <property type="entry name" value="alpha/beta-Hydrolases"/>
    <property type="match status" value="1"/>
</dbReference>
<organism evidence="5 6">
    <name type="scientific">Flammeovirga pacifica</name>
    <dbReference type="NCBI Taxonomy" id="915059"/>
    <lineage>
        <taxon>Bacteria</taxon>
        <taxon>Pseudomonadati</taxon>
        <taxon>Bacteroidota</taxon>
        <taxon>Cytophagia</taxon>
        <taxon>Cytophagales</taxon>
        <taxon>Flammeovirgaceae</taxon>
        <taxon>Flammeovirga</taxon>
    </lineage>
</organism>
<proteinExistence type="inferred from homology"/>
<dbReference type="OrthoDB" id="9815425at2"/>
<dbReference type="Pfam" id="PF07859">
    <property type="entry name" value="Abhydrolase_3"/>
    <property type="match status" value="1"/>
</dbReference>
<protein>
    <recommendedName>
        <fullName evidence="4">Alpha/beta hydrolase fold-3 domain-containing protein</fullName>
    </recommendedName>
</protein>
<dbReference type="RefSeq" id="WP_052432210.1">
    <property type="nucleotide sequence ID" value="NZ_JRYR02000001.1"/>
</dbReference>
<feature type="active site" evidence="3">
    <location>
        <position position="149"/>
    </location>
</feature>
<dbReference type="Gene3D" id="3.40.50.1820">
    <property type="entry name" value="alpha/beta hydrolase"/>
    <property type="match status" value="1"/>
</dbReference>
<dbReference type="PROSITE" id="PS01173">
    <property type="entry name" value="LIPASE_GDXG_HIS"/>
    <property type="match status" value="1"/>
</dbReference>
<dbReference type="EMBL" id="JRYR02000001">
    <property type="protein sequence ID" value="OHX68361.1"/>
    <property type="molecule type" value="Genomic_DNA"/>
</dbReference>
<gene>
    <name evidence="5" type="ORF">NH26_19405</name>
</gene>
<dbReference type="InterPro" id="IPR050300">
    <property type="entry name" value="GDXG_lipolytic_enzyme"/>
</dbReference>
<accession>A0A1S1Z550</accession>
<name>A0A1S1Z550_FLAPC</name>
<evidence type="ECO:0000256" key="2">
    <source>
        <dbReference type="ARBA" id="ARBA00022801"/>
    </source>
</evidence>
<evidence type="ECO:0000313" key="5">
    <source>
        <dbReference type="EMBL" id="OHX68361.1"/>
    </source>
</evidence>
<evidence type="ECO:0000259" key="4">
    <source>
        <dbReference type="Pfam" id="PF07859"/>
    </source>
</evidence>
<dbReference type="STRING" id="915059.NH26_19405"/>
<dbReference type="AlphaFoldDB" id="A0A1S1Z550"/>
<feature type="domain" description="Alpha/beta hydrolase fold-3" evidence="4">
    <location>
        <begin position="75"/>
        <end position="276"/>
    </location>
</feature>
<evidence type="ECO:0000313" key="6">
    <source>
        <dbReference type="Proteomes" id="UP000179797"/>
    </source>
</evidence>
<dbReference type="PANTHER" id="PTHR48081">
    <property type="entry name" value="AB HYDROLASE SUPERFAMILY PROTEIN C4A8.06C"/>
    <property type="match status" value="1"/>
</dbReference>